<dbReference type="EMBL" id="CAJNXB010005569">
    <property type="protein sequence ID" value="CAF3430039.1"/>
    <property type="molecule type" value="Genomic_DNA"/>
</dbReference>
<dbReference type="PROSITE" id="PS51996">
    <property type="entry name" value="TR_MART"/>
    <property type="match status" value="1"/>
</dbReference>
<evidence type="ECO:0000256" key="2">
    <source>
        <dbReference type="ARBA" id="ARBA00022803"/>
    </source>
</evidence>
<dbReference type="PANTHER" id="PTHR45641">
    <property type="entry name" value="TETRATRICOPEPTIDE REPEAT PROTEIN (AFU_ORTHOLOGUE AFUA_6G03870)"/>
    <property type="match status" value="1"/>
</dbReference>
<dbReference type="Proteomes" id="UP000663862">
    <property type="component" value="Unassembled WGS sequence"/>
</dbReference>
<evidence type="ECO:0000313" key="5">
    <source>
        <dbReference type="EMBL" id="CAF3379030.1"/>
    </source>
</evidence>
<evidence type="ECO:0000256" key="3">
    <source>
        <dbReference type="PROSITE-ProRule" id="PRU00339"/>
    </source>
</evidence>
<dbReference type="EMBL" id="CAJOBO010002619">
    <property type="protein sequence ID" value="CAF4460482.1"/>
    <property type="molecule type" value="Genomic_DNA"/>
</dbReference>
<dbReference type="Proteomes" id="UP000663869">
    <property type="component" value="Unassembled WGS sequence"/>
</dbReference>
<keyword evidence="11" id="KW-1185">Reference proteome</keyword>
<dbReference type="EMBL" id="CAJOBP010003410">
    <property type="protein sequence ID" value="CAF4404015.1"/>
    <property type="molecule type" value="Genomic_DNA"/>
</dbReference>
<accession>A0A817TGN9</accession>
<dbReference type="InterPro" id="IPR011990">
    <property type="entry name" value="TPR-like_helical_dom_sf"/>
</dbReference>
<feature type="repeat" description="TPR" evidence="3">
    <location>
        <begin position="563"/>
        <end position="596"/>
    </location>
</feature>
<dbReference type="EMBL" id="CAJNYU010000644">
    <property type="protein sequence ID" value="CAF3379030.1"/>
    <property type="molecule type" value="Genomic_DNA"/>
</dbReference>
<dbReference type="AlphaFoldDB" id="A0A817TGN9"/>
<dbReference type="Pfam" id="PF13424">
    <property type="entry name" value="TPR_12"/>
    <property type="match status" value="3"/>
</dbReference>
<name>A0A817TGN9_9BILA</name>
<dbReference type="PROSITE" id="PS50005">
    <property type="entry name" value="TPR"/>
    <property type="match status" value="2"/>
</dbReference>
<organism evidence="4 10">
    <name type="scientific">Rotaria socialis</name>
    <dbReference type="NCBI Taxonomy" id="392032"/>
    <lineage>
        <taxon>Eukaryota</taxon>
        <taxon>Metazoa</taxon>
        <taxon>Spiralia</taxon>
        <taxon>Gnathifera</taxon>
        <taxon>Rotifera</taxon>
        <taxon>Eurotatoria</taxon>
        <taxon>Bdelloidea</taxon>
        <taxon>Philodinida</taxon>
        <taxon>Philodinidae</taxon>
        <taxon>Rotaria</taxon>
    </lineage>
</organism>
<dbReference type="OrthoDB" id="10024529at2759"/>
<dbReference type="InterPro" id="IPR019734">
    <property type="entry name" value="TPR_rpt"/>
</dbReference>
<dbReference type="SUPFAM" id="SSF48452">
    <property type="entry name" value="TPR-like"/>
    <property type="match status" value="2"/>
</dbReference>
<evidence type="ECO:0000313" key="8">
    <source>
        <dbReference type="EMBL" id="CAF4404015.1"/>
    </source>
</evidence>
<dbReference type="PANTHER" id="PTHR45641:SF19">
    <property type="entry name" value="NEPHROCYSTIN-3"/>
    <property type="match status" value="1"/>
</dbReference>
<evidence type="ECO:0000256" key="1">
    <source>
        <dbReference type="ARBA" id="ARBA00022737"/>
    </source>
</evidence>
<proteinExistence type="predicted"/>
<dbReference type="Proteomes" id="UP000663825">
    <property type="component" value="Unassembled WGS sequence"/>
</dbReference>
<evidence type="ECO:0000313" key="6">
    <source>
        <dbReference type="EMBL" id="CAF3430039.1"/>
    </source>
</evidence>
<dbReference type="Proteomes" id="UP000663833">
    <property type="component" value="Unassembled WGS sequence"/>
</dbReference>
<dbReference type="Gene3D" id="1.25.40.10">
    <property type="entry name" value="Tetratricopeptide repeat domain"/>
    <property type="match status" value="2"/>
</dbReference>
<dbReference type="Proteomes" id="UP000663873">
    <property type="component" value="Unassembled WGS sequence"/>
</dbReference>
<comment type="caution">
    <text evidence="4">The sequence shown here is derived from an EMBL/GenBank/DDBJ whole genome shotgun (WGS) entry which is preliminary data.</text>
</comment>
<evidence type="ECO:0000313" key="10">
    <source>
        <dbReference type="Proteomes" id="UP000663833"/>
    </source>
</evidence>
<keyword evidence="1" id="KW-0677">Repeat</keyword>
<protein>
    <submittedName>
        <fullName evidence="4">Uncharacterized protein</fullName>
    </submittedName>
</protein>
<evidence type="ECO:0000313" key="11">
    <source>
        <dbReference type="Proteomes" id="UP000663873"/>
    </source>
</evidence>
<gene>
    <name evidence="5" type="ORF">FME351_LOCUS7064</name>
    <name evidence="9" type="ORF">HFQ381_LOCUS24609</name>
    <name evidence="4" type="ORF">LUA448_LOCUS9571</name>
    <name evidence="6" type="ORF">TIS948_LOCUS30262</name>
    <name evidence="7" type="ORF">TSG867_LOCUS6273</name>
    <name evidence="8" type="ORF">UJA718_LOCUS19321</name>
</gene>
<dbReference type="Proteomes" id="UP000663851">
    <property type="component" value="Unassembled WGS sequence"/>
</dbReference>
<feature type="repeat" description="TPR" evidence="3">
    <location>
        <begin position="485"/>
        <end position="518"/>
    </location>
</feature>
<evidence type="ECO:0000313" key="4">
    <source>
        <dbReference type="EMBL" id="CAF3317172.1"/>
    </source>
</evidence>
<evidence type="ECO:0000313" key="7">
    <source>
        <dbReference type="EMBL" id="CAF4301369.1"/>
    </source>
</evidence>
<dbReference type="Gene3D" id="3.90.176.10">
    <property type="entry name" value="Toxin ADP-ribosyltransferase, Chain A, domain 1"/>
    <property type="match status" value="1"/>
</dbReference>
<dbReference type="EMBL" id="CAJNYD010001100">
    <property type="protein sequence ID" value="CAF3317172.1"/>
    <property type="molecule type" value="Genomic_DNA"/>
</dbReference>
<reference evidence="4" key="1">
    <citation type="submission" date="2021-02" db="EMBL/GenBank/DDBJ databases">
        <authorList>
            <person name="Nowell W R."/>
        </authorList>
    </citation>
    <scope>NUCLEOTIDE SEQUENCE</scope>
</reference>
<dbReference type="SUPFAM" id="SSF56399">
    <property type="entry name" value="ADP-ribosylation"/>
    <property type="match status" value="1"/>
</dbReference>
<evidence type="ECO:0000313" key="9">
    <source>
        <dbReference type="EMBL" id="CAF4460482.1"/>
    </source>
</evidence>
<dbReference type="SMART" id="SM00028">
    <property type="entry name" value="TPR"/>
    <property type="match status" value="6"/>
</dbReference>
<sequence length="720" mass="83110">MSSTKSCDELSSLTSSISHQFHSCSPNDIESNRTLDNVQIVWFTGGIQNPTDDYIDEIALNMIAPTERIDDANMFVDFVTDIQQNEPNETLLFLIVNVRNEMSEFIIKILHDLAQIGAIYVLQDEHNDYVLCPFEQYGKVAGPFPVVAKFYDQMKTDMLRIKREHECISFDIWRVSDSIDSLNTVFQRKDQQEAAFIFGQLLKRVLVDVSNEDDDSIESLHSMMHYLRQLFANDKAKLNFLQKFENEYKTHTPIYWYSLDSFLYGLVNKALREQNIELLFHIRIFIRDLHQQIVAIHNRCTTMECTAVLPTVLYRGALMPINELNDKILHNPEGLLSVNSFLSTSANKELALVFAGRAQKNTNNMPVLFTISMSGCLLSPVSFAYIDPYINGNEQEYLFSMDAIFRIDRIDRLIDNGVYCIHLKFTNDHDSQLAALTEYVYRQMKGAKLISNIAFLLYEIGDYEKSAQFYLRFLQESNLLPGERVIALSNLGSIYDSAGDHSKALKYYLKTLDIEQKHELSSDRTLCNIGYAYWRLQQYELARKYYQLALNMALSTRDNELIACIYDNIATLLADENDLNQALVYHEKALKIREEHLPPIHKNIAMTHYNTGNLLFRQGNFDDSLEALKQCLHIQLLSLPPDHPDLRMTFTRIADTYRHLGRHEEAFDAIARAMKINLQAIEMNCRLLGSDHPNIQSDLEQLRLLSTELNRNRPTVDDKT</sequence>
<dbReference type="EMBL" id="CAJOBQ010000232">
    <property type="protein sequence ID" value="CAF4301369.1"/>
    <property type="molecule type" value="Genomic_DNA"/>
</dbReference>
<keyword evidence="2 3" id="KW-0802">TPR repeat</keyword>